<evidence type="ECO:0000256" key="2">
    <source>
        <dbReference type="ARBA" id="ARBA00022605"/>
    </source>
</evidence>
<dbReference type="GO" id="GO:0009089">
    <property type="term" value="P:lysine biosynthetic process via diaminopimelate"/>
    <property type="evidence" value="ECO:0007669"/>
    <property type="project" value="UniProtKB-UniPathway"/>
</dbReference>
<evidence type="ECO:0000313" key="8">
    <source>
        <dbReference type="EMBL" id="PKZ28841.1"/>
    </source>
</evidence>
<evidence type="ECO:0000256" key="3">
    <source>
        <dbReference type="ARBA" id="ARBA00022679"/>
    </source>
</evidence>
<feature type="domain" description="2,3,4,5-tetrahydropyridine-2,6-dicarboxylate N-succinyltransferase middle" evidence="7">
    <location>
        <begin position="177"/>
        <end position="218"/>
    </location>
</feature>
<dbReference type="InterPro" id="IPR032784">
    <property type="entry name" value="THDPS_M"/>
</dbReference>
<proteinExistence type="inferred from homology"/>
<keyword evidence="3 8" id="KW-0808">Transferase</keyword>
<organism evidence="8 9">
    <name type="scientific">Campylobacter ureolyticus</name>
    <dbReference type="NCBI Taxonomy" id="827"/>
    <lineage>
        <taxon>Bacteria</taxon>
        <taxon>Pseudomonadati</taxon>
        <taxon>Campylobacterota</taxon>
        <taxon>Epsilonproteobacteria</taxon>
        <taxon>Campylobacterales</taxon>
        <taxon>Campylobacteraceae</taxon>
        <taxon>Campylobacter</taxon>
    </lineage>
</organism>
<evidence type="ECO:0000259" key="7">
    <source>
        <dbReference type="Pfam" id="PF14789"/>
    </source>
</evidence>
<dbReference type="Pfam" id="PF14790">
    <property type="entry name" value="THDPS_N"/>
    <property type="match status" value="1"/>
</dbReference>
<dbReference type="Gene3D" id="3.30.60.70">
    <property type="entry name" value="Trimeric LpxA-like enzymes"/>
    <property type="match status" value="1"/>
</dbReference>
<keyword evidence="4" id="KW-0220">Diaminopimelate biosynthesis</keyword>
<keyword evidence="6" id="KW-0012">Acyltransferase</keyword>
<dbReference type="GO" id="GO:0019877">
    <property type="term" value="P:diaminopimelate biosynthetic process"/>
    <property type="evidence" value="ECO:0007669"/>
    <property type="project" value="UniProtKB-KW"/>
</dbReference>
<evidence type="ECO:0000256" key="5">
    <source>
        <dbReference type="ARBA" id="ARBA00023154"/>
    </source>
</evidence>
<dbReference type="InterPro" id="IPR026586">
    <property type="entry name" value="Type2_DapD"/>
</dbReference>
<dbReference type="SUPFAM" id="SSF51161">
    <property type="entry name" value="Trimeric LpxA-like enzymes"/>
    <property type="match status" value="1"/>
</dbReference>
<accession>A0A2I1N8Z8</accession>
<sequence>MNKIKNIDEFNKFVDEIKKSKFYKEPIAWAFGRVNKGIVDTKKTLSVDYAVVNYKENLGSAAVVLWALNECGVKLNLNDSEAVFEIDDKITKKVLSIFEFLKDEAEGNKHKNLQNLMVINEILTNSEYGDENHFCVTFLFSDEKPKSVASVYLKLYLLSLGKVELRSINLDGAFGVLPNVAWDEFAKPVELEWLRENEIFLKMSGAYPVISSVDKFPRFLNHIIPDDSIRILDAAKVRMGAQIANGTTVMPGASYINFNAGTTGKVMIEGRVSSSVIVGEGTDIGGGASILGVLSGTSGNPISIGKRCLLGANSVTGIPLGDDCIVDGGIAILEGTKVYIDEKNRTSLGKINPNFDFKNEIYKAKELANLNGLHFRQNSQTGQITASSSKKAVKLNKDLH</sequence>
<dbReference type="HAMAP" id="MF_02122">
    <property type="entry name" value="DapD_type2"/>
    <property type="match status" value="1"/>
</dbReference>
<reference evidence="8 9" key="1">
    <citation type="submission" date="2017-12" db="EMBL/GenBank/DDBJ databases">
        <title>Phylogenetic diversity of female urinary microbiome.</title>
        <authorList>
            <person name="Thomas-White K."/>
            <person name="Wolfe A.J."/>
        </authorList>
    </citation>
    <scope>NUCLEOTIDE SEQUENCE [LARGE SCALE GENOMIC DNA]</scope>
    <source>
        <strain evidence="8 9">UMB0112</strain>
    </source>
</reference>
<keyword evidence="2" id="KW-0028">Amino-acid biosynthesis</keyword>
<dbReference type="Gene3D" id="3.30.70.2010">
    <property type="match status" value="1"/>
</dbReference>
<dbReference type="Gene3D" id="2.160.10.10">
    <property type="entry name" value="Hexapeptide repeat proteins"/>
    <property type="match status" value="1"/>
</dbReference>
<comment type="caution">
    <text evidence="8">The sequence shown here is derived from an EMBL/GenBank/DDBJ whole genome shotgun (WGS) entry which is preliminary data.</text>
</comment>
<dbReference type="AlphaFoldDB" id="A0A2I1N8Z8"/>
<dbReference type="InterPro" id="IPR038361">
    <property type="entry name" value="THDPS_M_sf"/>
</dbReference>
<dbReference type="Pfam" id="PF14602">
    <property type="entry name" value="Hexapep_2"/>
    <property type="match status" value="1"/>
</dbReference>
<dbReference type="RefSeq" id="WP_101637537.1">
    <property type="nucleotide sequence ID" value="NZ_PKHU01000006.1"/>
</dbReference>
<name>A0A2I1N8Z8_9BACT</name>
<dbReference type="CDD" id="cd04649">
    <property type="entry name" value="LbH_THP_succinylT_putative"/>
    <property type="match status" value="1"/>
</dbReference>
<protein>
    <submittedName>
        <fullName evidence="8">2,3,4,5-tetrahydropyridine-2,6-carboxylate N-succinyltransferase</fullName>
    </submittedName>
</protein>
<keyword evidence="1" id="KW-0963">Cytoplasm</keyword>
<dbReference type="InterPro" id="IPR001451">
    <property type="entry name" value="Hexapep"/>
</dbReference>
<evidence type="ECO:0000313" key="9">
    <source>
        <dbReference type="Proteomes" id="UP000234639"/>
    </source>
</evidence>
<evidence type="ECO:0000256" key="4">
    <source>
        <dbReference type="ARBA" id="ARBA00022915"/>
    </source>
</evidence>
<dbReference type="InterPro" id="IPR011004">
    <property type="entry name" value="Trimer_LpxA-like_sf"/>
</dbReference>
<dbReference type="Proteomes" id="UP000234639">
    <property type="component" value="Unassembled WGS sequence"/>
</dbReference>
<dbReference type="Pfam" id="PF14789">
    <property type="entry name" value="THDPS_M"/>
    <property type="match status" value="1"/>
</dbReference>
<dbReference type="EMBL" id="PKHU01000006">
    <property type="protein sequence ID" value="PKZ28841.1"/>
    <property type="molecule type" value="Genomic_DNA"/>
</dbReference>
<evidence type="ECO:0000256" key="6">
    <source>
        <dbReference type="ARBA" id="ARBA00023315"/>
    </source>
</evidence>
<keyword evidence="5" id="KW-0457">Lysine biosynthesis</keyword>
<dbReference type="GO" id="GO:0008666">
    <property type="term" value="F:2,3,4,5-tetrahydropyridine-2,6-dicarboxylate N-succinyltransferase activity"/>
    <property type="evidence" value="ECO:0007669"/>
    <property type="project" value="InterPro"/>
</dbReference>
<gene>
    <name evidence="8" type="ORF">CYJ41_06985</name>
</gene>
<dbReference type="UniPathway" id="UPA00034">
    <property type="reaction ID" value="UER00019"/>
</dbReference>
<evidence type="ECO:0000256" key="1">
    <source>
        <dbReference type="ARBA" id="ARBA00022490"/>
    </source>
</evidence>